<evidence type="ECO:0008006" key="7">
    <source>
        <dbReference type="Google" id="ProtNLM"/>
    </source>
</evidence>
<dbReference type="InterPro" id="IPR050792">
    <property type="entry name" value="ADP-ribosylglycohydrolase"/>
</dbReference>
<proteinExistence type="predicted"/>
<feature type="compositionally biased region" description="Polar residues" evidence="3">
    <location>
        <begin position="157"/>
        <end position="172"/>
    </location>
</feature>
<keyword evidence="1" id="KW-0460">Magnesium</keyword>
<sequence length="1012" mass="114454">MMDNTHPNEQNDSHSNANVSLIQNEDDNNVIVNPPPINSNNPAENLYESLIRDKQNASSTNISEQSAASLPNETNKEIAQGNATINDDKQMNQSLAGISANESQLGTPTHLVNINDDGHTIDTNEDTIDDPNKSSEFPTDQSKKTDTHDVEKDQIDSRQYTLNQDSNNQSHSTVDDSHQESSSLTGNSNDENHAINLSTLSEKRDSDSDIQPNENLKIDEPEEGSEIHKSEEDSDTDISEECACFNDSSDHVPADKSWLNPQYHKNDLIKKPAELENDMNEPSDPIDKNILNRVQGSMIGMALGDALGAHVEFRPRQYLVQHPVTKLESGGTWGLSKGQFTDDTSMALCLAISLIANGGYNPYDQLVRYKWWHQHGYMSSTGHCFDIGAATRNSVLEFHHRQKEYARLHKIPFDQIDYLSDPELLKKFDVYCSEDEVAGNGALMRLAPVPLFFYRVAKKAVEYSGLSGKITHGDRKAYDACRYYGALIVAALKGYSKDDLLDDKFYSKHKKWFGKNELHPDIKSIGEGSYKRKNGYEDGIRGKGYIVNALEAALWAFWSDENSFKTGALAAVNLGDDTDTTAAIYGQLAGAYYGYKQLPSEWVKDIYAKVFMKKLSKWIVYEGRQWQIRLLHPSTEQLSSQIQSGKTIVEPSSKKLNPTMPVSSMEQSEFIIAHNKEQHANVVDSSISQKPRLDKEPPSLVINAVHTTSVIPAPTISFETVQFILIDLSKRLTPLASAMLNTLRLLTNDLILIYDNISEIDFDTISNKTLLFFISSQANSTMDKSSIQVTKLFILEEHEEIADQQERFASSEDLMFQLSDELCRHCLLEAKQDIQSNDKFLAQEKEQLINKIHNQLKKVYEEFSTTDNDNKTLIRIRAPTIIVLKSHQNENNSMERLKNLLKDIVTFTIFDDQEKFYLHMRTNEKDNEVFLIIDNEYAEFSTIGFEFFPNVKKVYRSSSTNNTRDNLSFELLHDLIAHYSKLGSEYDINGDVKKAKEMFLKAHELCECLGEL</sequence>
<evidence type="ECO:0000313" key="4">
    <source>
        <dbReference type="EMBL" id="CAF1123993.1"/>
    </source>
</evidence>
<dbReference type="SUPFAM" id="SSF101478">
    <property type="entry name" value="ADP-ribosylglycohydrolase"/>
    <property type="match status" value="1"/>
</dbReference>
<feature type="compositionally biased region" description="Polar residues" evidence="3">
    <location>
        <begin position="180"/>
        <end position="200"/>
    </location>
</feature>
<feature type="region of interest" description="Disordered" evidence="3">
    <location>
        <begin position="1"/>
        <end position="43"/>
    </location>
</feature>
<evidence type="ECO:0000256" key="1">
    <source>
        <dbReference type="PIRSR" id="PIRSR605502-1"/>
    </source>
</evidence>
<dbReference type="InterPro" id="IPR005502">
    <property type="entry name" value="Ribosyl_crysJ1"/>
</dbReference>
<dbReference type="Proteomes" id="UP000663845">
    <property type="component" value="Unassembled WGS sequence"/>
</dbReference>
<feature type="binding site" evidence="1">
    <location>
        <position position="343"/>
    </location>
    <ligand>
        <name>Mg(2+)</name>
        <dbReference type="ChEBI" id="CHEBI:18420"/>
        <label>1</label>
    </ligand>
</feature>
<name>A0A814QSD5_9BILA</name>
<dbReference type="Pfam" id="PF03747">
    <property type="entry name" value="ADP_ribosyl_GH"/>
    <property type="match status" value="1"/>
</dbReference>
<reference evidence="4" key="1">
    <citation type="submission" date="2021-02" db="EMBL/GenBank/DDBJ databases">
        <authorList>
            <person name="Nowell W R."/>
        </authorList>
    </citation>
    <scope>NUCLEOTIDE SEQUENCE</scope>
</reference>
<evidence type="ECO:0000256" key="2">
    <source>
        <dbReference type="SAM" id="Coils"/>
    </source>
</evidence>
<feature type="binding site" evidence="1">
    <location>
        <position position="580"/>
    </location>
    <ligand>
        <name>Mg(2+)</name>
        <dbReference type="ChEBI" id="CHEBI:18420"/>
        <label>1</label>
    </ligand>
</feature>
<dbReference type="PANTHER" id="PTHR16222">
    <property type="entry name" value="ADP-RIBOSYLGLYCOHYDROLASE"/>
    <property type="match status" value="1"/>
</dbReference>
<dbReference type="EMBL" id="CAJOAZ010002135">
    <property type="protein sequence ID" value="CAF3897950.1"/>
    <property type="molecule type" value="Genomic_DNA"/>
</dbReference>
<dbReference type="AlphaFoldDB" id="A0A814QSD5"/>
<feature type="binding site" evidence="1">
    <location>
        <position position="342"/>
    </location>
    <ligand>
        <name>Mg(2+)</name>
        <dbReference type="ChEBI" id="CHEBI:18420"/>
        <label>1</label>
    </ligand>
</feature>
<accession>A0A814QSD5</accession>
<dbReference type="InterPro" id="IPR036705">
    <property type="entry name" value="Ribosyl_crysJ1_sf"/>
</dbReference>
<dbReference type="Proteomes" id="UP000663844">
    <property type="component" value="Unassembled WGS sequence"/>
</dbReference>
<feature type="compositionally biased region" description="Basic and acidic residues" evidence="3">
    <location>
        <begin position="141"/>
        <end position="156"/>
    </location>
</feature>
<comment type="caution">
    <text evidence="4">The sequence shown here is derived from an EMBL/GenBank/DDBJ whole genome shotgun (WGS) entry which is preliminary data.</text>
</comment>
<organism evidence="4 6">
    <name type="scientific">Adineta steineri</name>
    <dbReference type="NCBI Taxonomy" id="433720"/>
    <lineage>
        <taxon>Eukaryota</taxon>
        <taxon>Metazoa</taxon>
        <taxon>Spiralia</taxon>
        <taxon>Gnathifera</taxon>
        <taxon>Rotifera</taxon>
        <taxon>Eurotatoria</taxon>
        <taxon>Bdelloidea</taxon>
        <taxon>Adinetida</taxon>
        <taxon>Adinetidae</taxon>
        <taxon>Adineta</taxon>
    </lineage>
</organism>
<feature type="region of interest" description="Disordered" evidence="3">
    <location>
        <begin position="102"/>
        <end position="238"/>
    </location>
</feature>
<evidence type="ECO:0000313" key="5">
    <source>
        <dbReference type="EMBL" id="CAF3897950.1"/>
    </source>
</evidence>
<dbReference type="EMBL" id="CAJNOG010000259">
    <property type="protein sequence ID" value="CAF1123993.1"/>
    <property type="molecule type" value="Genomic_DNA"/>
</dbReference>
<feature type="binding site" evidence="1">
    <location>
        <position position="579"/>
    </location>
    <ligand>
        <name>Mg(2+)</name>
        <dbReference type="ChEBI" id="CHEBI:18420"/>
        <label>1</label>
    </ligand>
</feature>
<feature type="compositionally biased region" description="Polar residues" evidence="3">
    <location>
        <begin position="102"/>
        <end position="112"/>
    </location>
</feature>
<keyword evidence="2" id="KW-0175">Coiled coil</keyword>
<dbReference type="GO" id="GO:0046872">
    <property type="term" value="F:metal ion binding"/>
    <property type="evidence" value="ECO:0007669"/>
    <property type="project" value="UniProtKB-KW"/>
</dbReference>
<feature type="compositionally biased region" description="Polar residues" evidence="3">
    <location>
        <begin position="1"/>
        <end position="23"/>
    </location>
</feature>
<feature type="region of interest" description="Disordered" evidence="3">
    <location>
        <begin position="55"/>
        <end position="74"/>
    </location>
</feature>
<comment type="cofactor">
    <cofactor evidence="1">
        <name>Mg(2+)</name>
        <dbReference type="ChEBI" id="CHEBI:18420"/>
    </cofactor>
    <text evidence="1">Binds 2 magnesium ions per subunit.</text>
</comment>
<dbReference type="PANTHER" id="PTHR16222:SF12">
    <property type="entry name" value="ADP-RIBOSYLGLYCOHYDROLASE-RELATED"/>
    <property type="match status" value="1"/>
</dbReference>
<keyword evidence="1" id="KW-0479">Metal-binding</keyword>
<evidence type="ECO:0000256" key="3">
    <source>
        <dbReference type="SAM" id="MobiDB-lite"/>
    </source>
</evidence>
<dbReference type="Gene3D" id="1.10.4080.10">
    <property type="entry name" value="ADP-ribosylation/Crystallin J1"/>
    <property type="match status" value="1"/>
</dbReference>
<feature type="binding site" evidence="1">
    <location>
        <position position="577"/>
    </location>
    <ligand>
        <name>Mg(2+)</name>
        <dbReference type="ChEBI" id="CHEBI:18420"/>
        <label>1</label>
    </ligand>
</feature>
<evidence type="ECO:0000313" key="6">
    <source>
        <dbReference type="Proteomes" id="UP000663845"/>
    </source>
</evidence>
<feature type="binding site" evidence="1">
    <location>
        <position position="341"/>
    </location>
    <ligand>
        <name>Mg(2+)</name>
        <dbReference type="ChEBI" id="CHEBI:18420"/>
        <label>1</label>
    </ligand>
</feature>
<protein>
    <recommendedName>
        <fullName evidence="7">ADP-ribosylglycohydrolase</fullName>
    </recommendedName>
</protein>
<gene>
    <name evidence="4" type="ORF">JYZ213_LOCUS22639</name>
    <name evidence="5" type="ORF">OXD698_LOCUS23780</name>
</gene>
<feature type="coiled-coil region" evidence="2">
    <location>
        <begin position="842"/>
        <end position="904"/>
    </location>
</feature>
<feature type="compositionally biased region" description="Polar residues" evidence="3">
    <location>
        <begin position="56"/>
        <end position="73"/>
    </location>
</feature>